<comment type="caution">
    <text evidence="1">The sequence shown here is derived from an EMBL/GenBank/DDBJ whole genome shotgun (WGS) entry which is preliminary data.</text>
</comment>
<dbReference type="AlphaFoldDB" id="A0A2N0QH78"/>
<dbReference type="VEuPathDB" id="FungiDB:RhiirA1_486430"/>
<organism evidence="1 2">
    <name type="scientific">Rhizophagus irregularis</name>
    <dbReference type="NCBI Taxonomy" id="588596"/>
    <lineage>
        <taxon>Eukaryota</taxon>
        <taxon>Fungi</taxon>
        <taxon>Fungi incertae sedis</taxon>
        <taxon>Mucoromycota</taxon>
        <taxon>Glomeromycotina</taxon>
        <taxon>Glomeromycetes</taxon>
        <taxon>Glomerales</taxon>
        <taxon>Glomeraceae</taxon>
        <taxon>Rhizophagus</taxon>
    </lineage>
</organism>
<proteinExistence type="predicted"/>
<protein>
    <submittedName>
        <fullName evidence="1">Uncharacterized protein</fullName>
    </submittedName>
</protein>
<accession>A0A2N0QH78</accession>
<evidence type="ECO:0000313" key="2">
    <source>
        <dbReference type="Proteomes" id="UP000232688"/>
    </source>
</evidence>
<dbReference type="Proteomes" id="UP000232688">
    <property type="component" value="Unassembled WGS sequence"/>
</dbReference>
<name>A0A2N0QH78_9GLOM</name>
<reference evidence="1 2" key="2">
    <citation type="submission" date="2017-10" db="EMBL/GenBank/DDBJ databases">
        <title>Genome analyses suggest a sexual origin of heterokaryosis in a supposedly ancient asexual fungus.</title>
        <authorList>
            <person name="Corradi N."/>
            <person name="Sedzielewska K."/>
            <person name="Noel J."/>
            <person name="Charron P."/>
            <person name="Farinelli L."/>
            <person name="Marton T."/>
            <person name="Kruger M."/>
            <person name="Pelin A."/>
            <person name="Brachmann A."/>
            <person name="Corradi N."/>
        </authorList>
    </citation>
    <scope>NUCLEOTIDE SEQUENCE [LARGE SCALE GENOMIC DNA]</scope>
    <source>
        <strain evidence="1 2">A1</strain>
    </source>
</reference>
<sequence>MPNVSRLSIISEIYPKFGRNLADLPYFRFALFRLVKAPTLKLAEKVSSAEVFVVVETQTSKMKMQ</sequence>
<dbReference type="EMBL" id="LLXH01010080">
    <property type="protein sequence ID" value="PKC50412.1"/>
    <property type="molecule type" value="Genomic_DNA"/>
</dbReference>
<reference evidence="1 2" key="1">
    <citation type="submission" date="2017-10" db="EMBL/GenBank/DDBJ databases">
        <title>Extensive intraspecific genome diversity in a model arbuscular mycorrhizal fungus.</title>
        <authorList>
            <person name="Chen E.C.H."/>
            <person name="Morin E."/>
            <person name="Baudet D."/>
            <person name="Noel J."/>
            <person name="Ndikumana S."/>
            <person name="Charron P."/>
            <person name="St-Onge C."/>
            <person name="Giorgi J."/>
            <person name="Grigoriev I.V."/>
            <person name="Roux C."/>
            <person name="Martin F.M."/>
            <person name="Corradi N."/>
        </authorList>
    </citation>
    <scope>NUCLEOTIDE SEQUENCE [LARGE SCALE GENOMIC DNA]</scope>
    <source>
        <strain evidence="1 2">A1</strain>
    </source>
</reference>
<evidence type="ECO:0000313" key="1">
    <source>
        <dbReference type="EMBL" id="PKC50412.1"/>
    </source>
</evidence>
<feature type="non-terminal residue" evidence="1">
    <location>
        <position position="65"/>
    </location>
</feature>
<gene>
    <name evidence="1" type="ORF">RhiirA1_486430</name>
</gene>